<dbReference type="InterPro" id="IPR018641">
    <property type="entry name" value="Trfase_1_rSAM/seldom-assoc"/>
</dbReference>
<evidence type="ECO:0008006" key="3">
    <source>
        <dbReference type="Google" id="ProtNLM"/>
    </source>
</evidence>
<protein>
    <recommendedName>
        <fullName evidence="3">Glycosyltransferase</fullName>
    </recommendedName>
</protein>
<accession>A0A480ARW6</accession>
<dbReference type="Gene3D" id="3.90.550.10">
    <property type="entry name" value="Spore Coat Polysaccharide Biosynthesis Protein SpsA, Chain A"/>
    <property type="match status" value="1"/>
</dbReference>
<comment type="caution">
    <text evidence="1">The sequence shown here is derived from an EMBL/GenBank/DDBJ whole genome shotgun (WGS) entry which is preliminary data.</text>
</comment>
<reference evidence="2" key="1">
    <citation type="submission" date="2019-03" db="EMBL/GenBank/DDBJ databases">
        <title>Aquabacterium pictum sp.nov., the first bacteriochlorophyll a-containing freshwater bacterium in the genus Aquabacterium of the class Betaproteobacteria.</title>
        <authorList>
            <person name="Hirose S."/>
            <person name="Tank M."/>
            <person name="Hara E."/>
            <person name="Tamaki H."/>
            <person name="Takaichi S."/>
            <person name="Haruta S."/>
            <person name="Hanada S."/>
        </authorList>
    </citation>
    <scope>NUCLEOTIDE SEQUENCE [LARGE SCALE GENOMIC DNA]</scope>
    <source>
        <strain evidence="2">W35</strain>
    </source>
</reference>
<gene>
    <name evidence="1" type="ORF">AQPW35_21180</name>
</gene>
<evidence type="ECO:0000313" key="2">
    <source>
        <dbReference type="Proteomes" id="UP000301751"/>
    </source>
</evidence>
<dbReference type="Proteomes" id="UP000301751">
    <property type="component" value="Unassembled WGS sequence"/>
</dbReference>
<organism evidence="1 2">
    <name type="scientific">Pseudaquabacterium pictum</name>
    <dbReference type="NCBI Taxonomy" id="2315236"/>
    <lineage>
        <taxon>Bacteria</taxon>
        <taxon>Pseudomonadati</taxon>
        <taxon>Pseudomonadota</taxon>
        <taxon>Betaproteobacteria</taxon>
        <taxon>Burkholderiales</taxon>
        <taxon>Sphaerotilaceae</taxon>
        <taxon>Pseudaquabacterium</taxon>
    </lineage>
</organism>
<dbReference type="NCBIfam" id="TIGR04282">
    <property type="entry name" value="glyco_like_cofC"/>
    <property type="match status" value="1"/>
</dbReference>
<dbReference type="EMBL" id="BJCL01000004">
    <property type="protein sequence ID" value="GCL63037.1"/>
    <property type="molecule type" value="Genomic_DNA"/>
</dbReference>
<proteinExistence type="predicted"/>
<name>A0A480ARW6_9BURK</name>
<dbReference type="PANTHER" id="PTHR36529:SF1">
    <property type="entry name" value="GLYCOSYLTRANSFERASE"/>
    <property type="match status" value="1"/>
</dbReference>
<evidence type="ECO:0000313" key="1">
    <source>
        <dbReference type="EMBL" id="GCL63037.1"/>
    </source>
</evidence>
<sequence>MSTAVIVFAKAPVPGLAKTRLAPVLGTAGAAALAERMLRHALAQATAAGVGPVELCATPDAGHPALQAAAAQHGATLAAQGSGDLGQRMHRALARSLAAHGRALLIGTDAPGLDAAVLRQAAQALQDHDAVFVPALDGGYVLVGQRRADARCFDGMAWSHARVMDDTRERLRAAGVRWAELAPVADIDEPADLVHLPPGWRTDVEAWWPAGSGADVSRLDRILRGPDGGAGDAVRPLA</sequence>
<keyword evidence="2" id="KW-1185">Reference proteome</keyword>
<dbReference type="PANTHER" id="PTHR36529">
    <property type="entry name" value="SLL1095 PROTEIN"/>
    <property type="match status" value="1"/>
</dbReference>
<dbReference type="OrthoDB" id="9798250at2"/>
<dbReference type="Pfam" id="PF09837">
    <property type="entry name" value="DUF2064"/>
    <property type="match status" value="1"/>
</dbReference>
<dbReference type="InterPro" id="IPR029044">
    <property type="entry name" value="Nucleotide-diphossugar_trans"/>
</dbReference>
<dbReference type="AlphaFoldDB" id="A0A480ARW6"/>
<dbReference type="SUPFAM" id="SSF53448">
    <property type="entry name" value="Nucleotide-diphospho-sugar transferases"/>
    <property type="match status" value="1"/>
</dbReference>
<dbReference type="RefSeq" id="WP_137732788.1">
    <property type="nucleotide sequence ID" value="NZ_BJCL01000004.1"/>
</dbReference>